<sequence length="392" mass="44844">MKHAVLHKIYEAIKLPLQIFDGPKHIHSYGSDGFQPNPSHRIMDNALNTSHSVCYVVSSENSYCGLVRFHNSSMYVIVGPATSREYTRKQAQSILANLQQPAKRTDELLLWLNTIPRCEIKQFKGILCLLDYLLNGVTEHDVVQIESQIKPSIMKSITVEPGFIDHFNDFIEKQILSNIEYGNLIALEDVLKFFNSDSGEVPLIASDAVRSLKNIFIFATGLASRAAVKGGLDYDTAMTVSTHYLTQIEKFDHTSEITNFLKQMFIDYTQRTARSRTLLSDSLLVNKIYKYVQAHLYEKITGKSISNHLNMNYSYICRHFKQETGKTVTEFINEMKIKESIRLLEITEMPIIQISTQLGFSSQNYFHTVFKKVTGLTPIEYRNKLKIPNHND</sequence>
<dbReference type="STRING" id="930152.SAMN05216565_10787"/>
<evidence type="ECO:0000256" key="1">
    <source>
        <dbReference type="ARBA" id="ARBA00023015"/>
    </source>
</evidence>
<organism evidence="5 6">
    <name type="scientific">Litchfieldia salsa</name>
    <dbReference type="NCBI Taxonomy" id="930152"/>
    <lineage>
        <taxon>Bacteria</taxon>
        <taxon>Bacillati</taxon>
        <taxon>Bacillota</taxon>
        <taxon>Bacilli</taxon>
        <taxon>Bacillales</taxon>
        <taxon>Bacillaceae</taxon>
        <taxon>Litchfieldia</taxon>
    </lineage>
</organism>
<keyword evidence="3" id="KW-0804">Transcription</keyword>
<dbReference type="AlphaFoldDB" id="A0A1H0VMP4"/>
<dbReference type="InterPro" id="IPR020449">
    <property type="entry name" value="Tscrpt_reg_AraC-type_HTH"/>
</dbReference>
<dbReference type="GO" id="GO:0003700">
    <property type="term" value="F:DNA-binding transcription factor activity"/>
    <property type="evidence" value="ECO:0007669"/>
    <property type="project" value="InterPro"/>
</dbReference>
<dbReference type="GO" id="GO:0043565">
    <property type="term" value="F:sequence-specific DNA binding"/>
    <property type="evidence" value="ECO:0007669"/>
    <property type="project" value="InterPro"/>
</dbReference>
<gene>
    <name evidence="5" type="ORF">SAMN05216565_10787</name>
</gene>
<accession>A0A1H0VMP4</accession>
<keyword evidence="6" id="KW-1185">Reference proteome</keyword>
<evidence type="ECO:0000256" key="3">
    <source>
        <dbReference type="ARBA" id="ARBA00023163"/>
    </source>
</evidence>
<evidence type="ECO:0000259" key="4">
    <source>
        <dbReference type="PROSITE" id="PS01124"/>
    </source>
</evidence>
<dbReference type="InterPro" id="IPR018062">
    <property type="entry name" value="HTH_AraC-typ_CS"/>
</dbReference>
<evidence type="ECO:0000313" key="5">
    <source>
        <dbReference type="EMBL" id="SDP79777.1"/>
    </source>
</evidence>
<dbReference type="Proteomes" id="UP000199159">
    <property type="component" value="Unassembled WGS sequence"/>
</dbReference>
<dbReference type="SMART" id="SM00342">
    <property type="entry name" value="HTH_ARAC"/>
    <property type="match status" value="1"/>
</dbReference>
<evidence type="ECO:0000256" key="2">
    <source>
        <dbReference type="ARBA" id="ARBA00023125"/>
    </source>
</evidence>
<name>A0A1H0VMP4_9BACI</name>
<keyword evidence="2 5" id="KW-0238">DNA-binding</keyword>
<dbReference type="PROSITE" id="PS00041">
    <property type="entry name" value="HTH_ARAC_FAMILY_1"/>
    <property type="match status" value="1"/>
</dbReference>
<dbReference type="PRINTS" id="PR00032">
    <property type="entry name" value="HTHARAC"/>
</dbReference>
<dbReference type="PANTHER" id="PTHR43280:SF2">
    <property type="entry name" value="HTH-TYPE TRANSCRIPTIONAL REGULATOR EXSA"/>
    <property type="match status" value="1"/>
</dbReference>
<keyword evidence="1" id="KW-0805">Transcription regulation</keyword>
<protein>
    <submittedName>
        <fullName evidence="5">AraC-type DNA-binding protein</fullName>
    </submittedName>
</protein>
<feature type="domain" description="HTH araC/xylS-type" evidence="4">
    <location>
        <begin position="286"/>
        <end position="384"/>
    </location>
</feature>
<dbReference type="PANTHER" id="PTHR43280">
    <property type="entry name" value="ARAC-FAMILY TRANSCRIPTIONAL REGULATOR"/>
    <property type="match status" value="1"/>
</dbReference>
<dbReference type="RefSeq" id="WP_175490311.1">
    <property type="nucleotide sequence ID" value="NZ_FNJU01000007.1"/>
</dbReference>
<dbReference type="SUPFAM" id="SSF46689">
    <property type="entry name" value="Homeodomain-like"/>
    <property type="match status" value="2"/>
</dbReference>
<dbReference type="Pfam" id="PF12833">
    <property type="entry name" value="HTH_18"/>
    <property type="match status" value="1"/>
</dbReference>
<proteinExistence type="predicted"/>
<reference evidence="6" key="1">
    <citation type="submission" date="2016-10" db="EMBL/GenBank/DDBJ databases">
        <authorList>
            <person name="Varghese N."/>
            <person name="Submissions S."/>
        </authorList>
    </citation>
    <scope>NUCLEOTIDE SEQUENCE [LARGE SCALE GENOMIC DNA]</scope>
    <source>
        <strain evidence="6">IBRC-M10078</strain>
    </source>
</reference>
<dbReference type="InterPro" id="IPR009057">
    <property type="entry name" value="Homeodomain-like_sf"/>
</dbReference>
<dbReference type="Gene3D" id="1.10.10.60">
    <property type="entry name" value="Homeodomain-like"/>
    <property type="match status" value="2"/>
</dbReference>
<dbReference type="InterPro" id="IPR018060">
    <property type="entry name" value="HTH_AraC"/>
</dbReference>
<evidence type="ECO:0000313" key="6">
    <source>
        <dbReference type="Proteomes" id="UP000199159"/>
    </source>
</evidence>
<dbReference type="PROSITE" id="PS01124">
    <property type="entry name" value="HTH_ARAC_FAMILY_2"/>
    <property type="match status" value="1"/>
</dbReference>
<dbReference type="EMBL" id="FNJU01000007">
    <property type="protein sequence ID" value="SDP79777.1"/>
    <property type="molecule type" value="Genomic_DNA"/>
</dbReference>